<evidence type="ECO:0000256" key="3">
    <source>
        <dbReference type="ARBA" id="ARBA00023125"/>
    </source>
</evidence>
<name>A0ABP9AYU2_9SPHI</name>
<evidence type="ECO:0000259" key="5">
    <source>
        <dbReference type="Pfam" id="PF01420"/>
    </source>
</evidence>
<keyword evidence="7" id="KW-1185">Reference proteome</keyword>
<evidence type="ECO:0000313" key="7">
    <source>
        <dbReference type="Proteomes" id="UP001501411"/>
    </source>
</evidence>
<comment type="similarity">
    <text evidence="1">Belongs to the type-I restriction system S methylase family.</text>
</comment>
<organism evidence="6 7">
    <name type="scientific">Olivibacter ginsenosidimutans</name>
    <dbReference type="NCBI Taxonomy" id="1176537"/>
    <lineage>
        <taxon>Bacteria</taxon>
        <taxon>Pseudomonadati</taxon>
        <taxon>Bacteroidota</taxon>
        <taxon>Sphingobacteriia</taxon>
        <taxon>Sphingobacteriales</taxon>
        <taxon>Sphingobacteriaceae</taxon>
        <taxon>Olivibacter</taxon>
    </lineage>
</organism>
<dbReference type="EMBL" id="BAABIQ010000008">
    <property type="protein sequence ID" value="GAA4787267.1"/>
    <property type="molecule type" value="Genomic_DNA"/>
</dbReference>
<reference evidence="7" key="1">
    <citation type="journal article" date="2019" name="Int. J. Syst. Evol. Microbiol.">
        <title>The Global Catalogue of Microorganisms (GCM) 10K type strain sequencing project: providing services to taxonomists for standard genome sequencing and annotation.</title>
        <authorList>
            <consortium name="The Broad Institute Genomics Platform"/>
            <consortium name="The Broad Institute Genome Sequencing Center for Infectious Disease"/>
            <person name="Wu L."/>
            <person name="Ma J."/>
        </authorList>
    </citation>
    <scope>NUCLEOTIDE SEQUENCE [LARGE SCALE GENOMIC DNA]</scope>
    <source>
        <strain evidence="7">JCM 18200</strain>
    </source>
</reference>
<evidence type="ECO:0000313" key="6">
    <source>
        <dbReference type="EMBL" id="GAA4787267.1"/>
    </source>
</evidence>
<dbReference type="InterPro" id="IPR000055">
    <property type="entry name" value="Restrct_endonuc_typeI_TRD"/>
</dbReference>
<dbReference type="GO" id="GO:0004519">
    <property type="term" value="F:endonuclease activity"/>
    <property type="evidence" value="ECO:0007669"/>
    <property type="project" value="UniProtKB-KW"/>
</dbReference>
<evidence type="ECO:0000256" key="1">
    <source>
        <dbReference type="ARBA" id="ARBA00010923"/>
    </source>
</evidence>
<accession>A0ABP9AYU2</accession>
<dbReference type="Gene3D" id="3.90.220.20">
    <property type="entry name" value="DNA methylase specificity domains"/>
    <property type="match status" value="2"/>
</dbReference>
<dbReference type="RefSeq" id="WP_345231068.1">
    <property type="nucleotide sequence ID" value="NZ_BAABIQ010000008.1"/>
</dbReference>
<dbReference type="Gene3D" id="1.10.287.1120">
    <property type="entry name" value="Bipartite methylase S protein"/>
    <property type="match status" value="1"/>
</dbReference>
<dbReference type="InterPro" id="IPR051212">
    <property type="entry name" value="Type-I_RE_S_subunit"/>
</dbReference>
<feature type="domain" description="Type I restriction modification DNA specificity" evidence="5">
    <location>
        <begin position="231"/>
        <end position="413"/>
    </location>
</feature>
<dbReference type="CDD" id="cd16961">
    <property type="entry name" value="RMtype1_S_TRD-CR_like"/>
    <property type="match status" value="1"/>
</dbReference>
<dbReference type="Proteomes" id="UP001501411">
    <property type="component" value="Unassembled WGS sequence"/>
</dbReference>
<dbReference type="SUPFAM" id="SSF116734">
    <property type="entry name" value="DNA methylase specificity domain"/>
    <property type="match status" value="2"/>
</dbReference>
<keyword evidence="2" id="KW-0680">Restriction system</keyword>
<keyword evidence="3" id="KW-0238">DNA-binding</keyword>
<evidence type="ECO:0000256" key="4">
    <source>
        <dbReference type="SAM" id="Coils"/>
    </source>
</evidence>
<protein>
    <submittedName>
        <fullName evidence="6">Restriction endonuclease subunit S</fullName>
    </submittedName>
</protein>
<feature type="domain" description="Type I restriction modification DNA specificity" evidence="5">
    <location>
        <begin position="103"/>
        <end position="195"/>
    </location>
</feature>
<evidence type="ECO:0000256" key="2">
    <source>
        <dbReference type="ARBA" id="ARBA00022747"/>
    </source>
</evidence>
<proteinExistence type="inferred from homology"/>
<dbReference type="Pfam" id="PF01420">
    <property type="entry name" value="Methylase_S"/>
    <property type="match status" value="2"/>
</dbReference>
<comment type="caution">
    <text evidence="6">The sequence shown here is derived from an EMBL/GenBank/DDBJ whole genome shotgun (WGS) entry which is preliminary data.</text>
</comment>
<keyword evidence="4" id="KW-0175">Coiled coil</keyword>
<feature type="coiled-coil region" evidence="4">
    <location>
        <begin position="443"/>
        <end position="470"/>
    </location>
</feature>
<keyword evidence="6" id="KW-0255">Endonuclease</keyword>
<keyword evidence="6" id="KW-0378">Hydrolase</keyword>
<dbReference type="PANTHER" id="PTHR43140:SF1">
    <property type="entry name" value="TYPE I RESTRICTION ENZYME ECOKI SPECIFICITY SUBUNIT"/>
    <property type="match status" value="1"/>
</dbReference>
<gene>
    <name evidence="6" type="ORF">GCM10023231_14210</name>
</gene>
<sequence>MAKKNYPAYRDSGIDWLAHIPELWQIKRAKWVFREVDFRSETGNEELLSVSEHFGVIKRKNANVNMFKAASYIGYKLCNPGDLVINSLWAWSRGLGFSKYHGIVSTAYGVYRPNQNEVGDYQYFHYLLRTKMYVGQYAIRSKGIWISRLQLSDKNFLDIPILIPPKQEQTAIARFLDYKLAKINRFIHKKKQLIKLLNEQKTAITNQAVTKGLNPDVKMKDNGIEWLGEIPEHWEVRKLKYVANCFPSNIDKHSNEDEKQVRLCNYTDVYKNDYITDSMDLMLATATDEQIAKFTLLQGDVIITKDSETANDIAVPAYVKEPLTDVVCGYHLSVLRPYETLYGEFLFRALQCKEINIQFEVRSNGVTRVGLGVYDLKNAKIPVPPINEQTKIVEFISKETSTIYSTISKIEKEIALVEEYKTALITEAVTGKIDVRAYEFPETETEDEGYEELEEELALAAEESEDYQTEEMQ</sequence>
<keyword evidence="6" id="KW-0540">Nuclease</keyword>
<dbReference type="InterPro" id="IPR044946">
    <property type="entry name" value="Restrct_endonuc_typeI_TRD_sf"/>
</dbReference>
<dbReference type="PANTHER" id="PTHR43140">
    <property type="entry name" value="TYPE-1 RESTRICTION ENZYME ECOKI SPECIFICITY PROTEIN"/>
    <property type="match status" value="1"/>
</dbReference>